<evidence type="ECO:0000313" key="2">
    <source>
        <dbReference type="Proteomes" id="UP001148629"/>
    </source>
</evidence>
<reference evidence="1" key="1">
    <citation type="submission" date="2022-08" db="EMBL/GenBank/DDBJ databases">
        <title>Genome Sequence of Fusarium decemcellulare.</title>
        <authorList>
            <person name="Buettner E."/>
        </authorList>
    </citation>
    <scope>NUCLEOTIDE SEQUENCE</scope>
    <source>
        <strain evidence="1">Babe19</strain>
    </source>
</reference>
<organism evidence="1 2">
    <name type="scientific">Fusarium decemcellulare</name>
    <dbReference type="NCBI Taxonomy" id="57161"/>
    <lineage>
        <taxon>Eukaryota</taxon>
        <taxon>Fungi</taxon>
        <taxon>Dikarya</taxon>
        <taxon>Ascomycota</taxon>
        <taxon>Pezizomycotina</taxon>
        <taxon>Sordariomycetes</taxon>
        <taxon>Hypocreomycetidae</taxon>
        <taxon>Hypocreales</taxon>
        <taxon>Nectriaceae</taxon>
        <taxon>Fusarium</taxon>
        <taxon>Fusarium decemcellulare species complex</taxon>
    </lineage>
</organism>
<proteinExistence type="predicted"/>
<keyword evidence="2" id="KW-1185">Reference proteome</keyword>
<dbReference type="EMBL" id="JANRMS010001312">
    <property type="protein sequence ID" value="KAJ3529227.1"/>
    <property type="molecule type" value="Genomic_DNA"/>
</dbReference>
<gene>
    <name evidence="1" type="ORF">NM208_g9856</name>
</gene>
<dbReference type="Proteomes" id="UP001148629">
    <property type="component" value="Unassembled WGS sequence"/>
</dbReference>
<accession>A0ACC1RZZ8</accession>
<sequence length="463" mass="51786">MALPTTCSPQLFDQALESQTPPPTYKTNQLEMGYLMGYVEYVSPVLFPFYNPAILEGGRTWPVMLAMKSVGFSKSVTSLSSYFFSAIPAVPGPVHNACFTKTWHELSHQTNVALASVQHDLQHIQSQGIENNLRGAVHLLANIVQLVVLERELFTSSEWQVHFKAAIGLFEQILLHHGLDIPGKGPNIAAVVEKLADPIPLPACASTPLNSEQAAFRFFSTILVVEDIIVGTYLDQPSILRQHLSEEDASSRDPRYILSVEAITGCQDWVFQLIGDIIALNNWKKEIDQRWQDYIEQLDQYSFRRRDEVNTACGLYGPLESVLRDSNCPHAQAVGPSGINTGVTQIWAYATRTFLLVALLGWQPTHHDIVDCVEHTVNLLNDISSPSWLRLLLWPVWVTGCIAAKEQRPAVRTILDRTGALRALGSVRRAYSILESVWAQDRDSDAWDFTKCFNLPEHTTLPV</sequence>
<protein>
    <submittedName>
        <fullName evidence="1">Uncharacterized protein</fullName>
    </submittedName>
</protein>
<name>A0ACC1RZZ8_9HYPO</name>
<comment type="caution">
    <text evidence="1">The sequence shown here is derived from an EMBL/GenBank/DDBJ whole genome shotgun (WGS) entry which is preliminary data.</text>
</comment>
<evidence type="ECO:0000313" key="1">
    <source>
        <dbReference type="EMBL" id="KAJ3529227.1"/>
    </source>
</evidence>